<comment type="caution">
    <text evidence="2">The sequence shown here is derived from an EMBL/GenBank/DDBJ whole genome shotgun (WGS) entry which is preliminary data.</text>
</comment>
<accession>A0A561PQT1</accession>
<dbReference type="InterPro" id="IPR000595">
    <property type="entry name" value="cNMP-bd_dom"/>
</dbReference>
<dbReference type="AlphaFoldDB" id="A0A561PQT1"/>
<evidence type="ECO:0000313" key="2">
    <source>
        <dbReference type="EMBL" id="TWF40431.1"/>
    </source>
</evidence>
<feature type="domain" description="Cyclic nucleotide-binding" evidence="1">
    <location>
        <begin position="10"/>
        <end position="113"/>
    </location>
</feature>
<keyword evidence="3" id="KW-1185">Reference proteome</keyword>
<gene>
    <name evidence="2" type="ORF">FHW36_104113</name>
</gene>
<dbReference type="Gene3D" id="2.60.120.10">
    <property type="entry name" value="Jelly Rolls"/>
    <property type="match status" value="1"/>
</dbReference>
<dbReference type="EMBL" id="VIWO01000004">
    <property type="protein sequence ID" value="TWF40431.1"/>
    <property type="molecule type" value="Genomic_DNA"/>
</dbReference>
<sequence>MNNFWEKVTMYHPLSDESRQAWGNIITSRTYKRHETLVAEGQVPRLVAYVVKGLFSQYYTAPNGDVVIKRFFPETFLAASVSAMLTQSPSQFTIKALENTTVLVYHFDEFKKLTTLYPDIAALYIRYLEIHWVIEKEPQEISLRYDTGKSRYAAFLQQFPALEHRLKQHEIASYLGITPTQLSRIRAEL</sequence>
<dbReference type="InterPro" id="IPR014710">
    <property type="entry name" value="RmlC-like_jellyroll"/>
</dbReference>
<reference evidence="2 3" key="1">
    <citation type="submission" date="2019-06" db="EMBL/GenBank/DDBJ databases">
        <title>Sorghum-associated microbial communities from plants grown in Nebraska, USA.</title>
        <authorList>
            <person name="Schachtman D."/>
        </authorList>
    </citation>
    <scope>NUCLEOTIDE SEQUENCE [LARGE SCALE GENOMIC DNA]</scope>
    <source>
        <strain evidence="2 3">1209</strain>
    </source>
</reference>
<dbReference type="SUPFAM" id="SSF51206">
    <property type="entry name" value="cAMP-binding domain-like"/>
    <property type="match status" value="1"/>
</dbReference>
<dbReference type="CDD" id="cd00038">
    <property type="entry name" value="CAP_ED"/>
    <property type="match status" value="1"/>
</dbReference>
<dbReference type="InterPro" id="IPR018490">
    <property type="entry name" value="cNMP-bd_dom_sf"/>
</dbReference>
<protein>
    <submittedName>
        <fullName evidence="2">CRP-like cAMP-binding protein</fullName>
    </submittedName>
</protein>
<evidence type="ECO:0000259" key="1">
    <source>
        <dbReference type="PROSITE" id="PS50042"/>
    </source>
</evidence>
<dbReference type="Proteomes" id="UP000320811">
    <property type="component" value="Unassembled WGS sequence"/>
</dbReference>
<evidence type="ECO:0000313" key="3">
    <source>
        <dbReference type="Proteomes" id="UP000320811"/>
    </source>
</evidence>
<dbReference type="OrthoDB" id="9152304at2"/>
<proteinExistence type="predicted"/>
<organism evidence="2 3">
    <name type="scientific">Chitinophaga polysaccharea</name>
    <dbReference type="NCBI Taxonomy" id="1293035"/>
    <lineage>
        <taxon>Bacteria</taxon>
        <taxon>Pseudomonadati</taxon>
        <taxon>Bacteroidota</taxon>
        <taxon>Chitinophagia</taxon>
        <taxon>Chitinophagales</taxon>
        <taxon>Chitinophagaceae</taxon>
        <taxon>Chitinophaga</taxon>
    </lineage>
</organism>
<dbReference type="RefSeq" id="WP_145670433.1">
    <property type="nucleotide sequence ID" value="NZ_VIWO01000004.1"/>
</dbReference>
<dbReference type="Pfam" id="PF00027">
    <property type="entry name" value="cNMP_binding"/>
    <property type="match status" value="1"/>
</dbReference>
<dbReference type="PROSITE" id="PS50042">
    <property type="entry name" value="CNMP_BINDING_3"/>
    <property type="match status" value="1"/>
</dbReference>
<name>A0A561PQT1_9BACT</name>